<dbReference type="EMBL" id="FNBW01000004">
    <property type="protein sequence ID" value="SDF55144.1"/>
    <property type="molecule type" value="Genomic_DNA"/>
</dbReference>
<comment type="caution">
    <text evidence="2">The sequence shown here is derived from an EMBL/GenBank/DDBJ whole genome shotgun (WGS) entry which is preliminary data.</text>
</comment>
<dbReference type="OrthoDB" id="148799at2"/>
<dbReference type="InterPro" id="IPR002931">
    <property type="entry name" value="Transglutaminase-like"/>
</dbReference>
<organism evidence="2 3">
    <name type="scientific">Thalassobaculum litoreum DSM 18839</name>
    <dbReference type="NCBI Taxonomy" id="1123362"/>
    <lineage>
        <taxon>Bacteria</taxon>
        <taxon>Pseudomonadati</taxon>
        <taxon>Pseudomonadota</taxon>
        <taxon>Alphaproteobacteria</taxon>
        <taxon>Rhodospirillales</taxon>
        <taxon>Thalassobaculaceae</taxon>
        <taxon>Thalassobaculum</taxon>
    </lineage>
</organism>
<accession>A0A8G2EXV2</accession>
<proteinExistence type="predicted"/>
<keyword evidence="3" id="KW-1185">Reference proteome</keyword>
<dbReference type="Pfam" id="PF01841">
    <property type="entry name" value="Transglut_core"/>
    <property type="match status" value="1"/>
</dbReference>
<evidence type="ECO:0000259" key="1">
    <source>
        <dbReference type="Pfam" id="PF01841"/>
    </source>
</evidence>
<protein>
    <submittedName>
        <fullName evidence="2">Transglutaminase-like superfamily protein</fullName>
    </submittedName>
</protein>
<evidence type="ECO:0000313" key="3">
    <source>
        <dbReference type="Proteomes" id="UP000198615"/>
    </source>
</evidence>
<feature type="domain" description="Transglutaminase-like" evidence="1">
    <location>
        <begin position="79"/>
        <end position="144"/>
    </location>
</feature>
<dbReference type="RefSeq" id="WP_093149513.1">
    <property type="nucleotide sequence ID" value="NZ_FNBW01000004.1"/>
</dbReference>
<reference evidence="2 3" key="1">
    <citation type="submission" date="2016-10" db="EMBL/GenBank/DDBJ databases">
        <authorList>
            <person name="Varghese N."/>
            <person name="Submissions S."/>
        </authorList>
    </citation>
    <scope>NUCLEOTIDE SEQUENCE [LARGE SCALE GENOMIC DNA]</scope>
    <source>
        <strain evidence="2 3">DSM 18839</strain>
    </source>
</reference>
<gene>
    <name evidence="2" type="ORF">SAMN05660686_01639</name>
</gene>
<sequence>MSHIVQTAWSNPGGFSRRLAELPSEPHALATALENILIHVGIAHAEGSGVPERARNDASARTLFRLLETAVARDPRPLTERRASTDLLYGTCRDFALFAAGTLRSAGVEARIRVGFADYFSPGFWDDHWVCEYRRGGDWKLFDPELGPRMRNRFGVTFNIADLPRRRFMTGARAWQAVRAGTLDPSTLGVSAIGISGAWFAAGSLLRDAAALAGIELLPWDSWGPAAEAVRRRTVAETDLAWFDSVAGAFAHPPSTRAAAYALLSGFPGALPGRTVLSVVDDKLAEQPVI</sequence>
<dbReference type="InterPro" id="IPR038765">
    <property type="entry name" value="Papain-like_cys_pep_sf"/>
</dbReference>
<dbReference type="Gene3D" id="3.10.620.30">
    <property type="match status" value="1"/>
</dbReference>
<dbReference type="Proteomes" id="UP000198615">
    <property type="component" value="Unassembled WGS sequence"/>
</dbReference>
<dbReference type="SUPFAM" id="SSF54001">
    <property type="entry name" value="Cysteine proteinases"/>
    <property type="match status" value="1"/>
</dbReference>
<dbReference type="AlphaFoldDB" id="A0A8G2EXV2"/>
<evidence type="ECO:0000313" key="2">
    <source>
        <dbReference type="EMBL" id="SDF55144.1"/>
    </source>
</evidence>
<name>A0A8G2EXV2_9PROT</name>